<proteinExistence type="predicted"/>
<dbReference type="eggNOG" id="KOG3656">
    <property type="taxonomic scope" value="Eukaryota"/>
</dbReference>
<dbReference type="HOGENOM" id="CLU_575190_0_0_1"/>
<organism evidence="1 2">
    <name type="scientific">Caenorhabditis remanei</name>
    <name type="common">Caenorhabditis vulgaris</name>
    <dbReference type="NCBI Taxonomy" id="31234"/>
    <lineage>
        <taxon>Eukaryota</taxon>
        <taxon>Metazoa</taxon>
        <taxon>Ecdysozoa</taxon>
        <taxon>Nematoda</taxon>
        <taxon>Chromadorea</taxon>
        <taxon>Rhabditida</taxon>
        <taxon>Rhabditina</taxon>
        <taxon>Rhabditomorpha</taxon>
        <taxon>Rhabditoidea</taxon>
        <taxon>Rhabditidae</taxon>
        <taxon>Peloderinae</taxon>
        <taxon>Caenorhabditis</taxon>
    </lineage>
</organism>
<dbReference type="CTD" id="9802674"/>
<comment type="caution">
    <text evidence="1">The sequence shown here is derived from an EMBL/GenBank/DDBJ whole genome shotgun (WGS) entry which is preliminary data.</text>
</comment>
<evidence type="ECO:0000313" key="1">
    <source>
        <dbReference type="EMBL" id="OZG08147.1"/>
    </source>
</evidence>
<keyword evidence="2" id="KW-1185">Reference proteome</keyword>
<dbReference type="CDD" id="cd14978">
    <property type="entry name" value="7tmA_FMRFamide_R-like"/>
    <property type="match status" value="1"/>
</dbReference>
<gene>
    <name evidence="1" type="ORF">FL82_02065</name>
</gene>
<dbReference type="KEGG" id="crq:GCK72_025363"/>
<dbReference type="STRING" id="31234.E3MJR8"/>
<dbReference type="PANTHER" id="PTHR47760:SF4">
    <property type="entry name" value="G-PROTEIN COUPLED RECEPTORS FAMILY 1 PROFILE DOMAIN-CONTAINING PROTEIN"/>
    <property type="match status" value="1"/>
</dbReference>
<dbReference type="InterPro" id="IPR053093">
    <property type="entry name" value="GPCR-like"/>
</dbReference>
<evidence type="ECO:0000313" key="2">
    <source>
        <dbReference type="Proteomes" id="UP000216624"/>
    </source>
</evidence>
<dbReference type="SUPFAM" id="SSF81321">
    <property type="entry name" value="Family A G protein-coupled receptor-like"/>
    <property type="match status" value="1"/>
</dbReference>
<dbReference type="Pfam" id="PF00001">
    <property type="entry name" value="7tm_1"/>
    <property type="match status" value="1"/>
</dbReference>
<feature type="non-terminal residue" evidence="1">
    <location>
        <position position="1"/>
    </location>
</feature>
<name>A0A261BCU8_CAERE</name>
<accession>A0A261BCU8</accession>
<dbReference type="InterPro" id="IPR000276">
    <property type="entry name" value="GPCR_Rhodpsn"/>
</dbReference>
<dbReference type="GO" id="GO:0016020">
    <property type="term" value="C:membrane"/>
    <property type="evidence" value="ECO:0007669"/>
    <property type="project" value="UniProtKB-SubCell"/>
</dbReference>
<dbReference type="PROSITE" id="PS50262">
    <property type="entry name" value="G_PROTEIN_RECEP_F1_2"/>
    <property type="match status" value="1"/>
</dbReference>
<reference evidence="1" key="1">
    <citation type="submission" date="2017-08" db="EMBL/GenBank/DDBJ databases">
        <authorList>
            <person name="de Groot N.N."/>
        </authorList>
    </citation>
    <scope>NUCLEOTIDE SEQUENCE [LARGE SCALE GENOMIC DNA]</scope>
    <source>
        <strain evidence="1">PX439</strain>
    </source>
</reference>
<dbReference type="OrthoDB" id="10033446at2759"/>
<dbReference type="Proteomes" id="UP000216624">
    <property type="component" value="Unassembled WGS sequence"/>
</dbReference>
<dbReference type="Gene3D" id="1.20.1070.10">
    <property type="entry name" value="Rhodopsin 7-helix transmembrane proteins"/>
    <property type="match status" value="1"/>
</dbReference>
<dbReference type="InterPro" id="IPR017452">
    <property type="entry name" value="GPCR_Rhodpsn_7TM"/>
</dbReference>
<protein>
    <submittedName>
        <fullName evidence="1">Uncharacterized protein</fullName>
    </submittedName>
</protein>
<dbReference type="GO" id="GO:0004930">
    <property type="term" value="F:G protein-coupled receptor activity"/>
    <property type="evidence" value="ECO:0007669"/>
    <property type="project" value="InterPro"/>
</dbReference>
<sequence length="449" mass="51637">MEAFCKEVSVNETIILAEELKNVKEWFILIQVTCCVLGVVGNILNIRTLQNPSLQTVPFMYIRALAYFDLIALTMILTHFGLIRFDHNTPIMFYTTYIEAPVINTFLIAGLYCAFFLTIERLLLITRPHHKSSSNPKTQARKKIALMLGLSFLIHLPMVLQRTLKQNEDGEYVMVNNISLLCGEPNWSIYSYYKLARECLRFIIVLLMTIFNLIITRKLKQTKDRRRKLVRRSPPQNSSPNGLVADSESSVLPVLRREESYLVRSFTENRLTVLMIVICVIFLLGNVPQIIVMILQNEAMEHNFKFQVYRHCSNTLEVLNHCLNFYVFCIASTEYTRAFFLHCECMQNMLLRFPTIARFVISRRSSSVMVSSGGFGVANKEYLSMDSIPEEAKNWVVDPSSSPYAHADSNLRSILVTGNREPRQKKSLTIVNHLAVEEEINSDHEVTEI</sequence>
<dbReference type="EMBL" id="NMWX01000001">
    <property type="protein sequence ID" value="OZG08147.1"/>
    <property type="molecule type" value="Genomic_DNA"/>
</dbReference>
<dbReference type="PANTHER" id="PTHR47760">
    <property type="entry name" value="G-PROTEIN COUPLED RECEPTOR B0563.6-LIKE PROTEIN-RELATED"/>
    <property type="match status" value="1"/>
</dbReference>
<dbReference type="OMA" id="PFMYIRS"/>